<accession>A0A157NJH0</accession>
<dbReference type="InterPro" id="IPR042098">
    <property type="entry name" value="TauD-like_sf"/>
</dbReference>
<evidence type="ECO:0000256" key="1">
    <source>
        <dbReference type="ARBA" id="ARBA00001954"/>
    </source>
</evidence>
<dbReference type="RefSeq" id="WP_066410581.1">
    <property type="nucleotide sequence ID" value="NZ_FKBS01000014.1"/>
</dbReference>
<feature type="domain" description="TauD/TfdA-like" evidence="4">
    <location>
        <begin position="51"/>
        <end position="307"/>
    </location>
</feature>
<evidence type="ECO:0000256" key="2">
    <source>
        <dbReference type="ARBA" id="ARBA00023002"/>
    </source>
</evidence>
<dbReference type="AlphaFoldDB" id="A0A157NJH0"/>
<evidence type="ECO:0000256" key="3">
    <source>
        <dbReference type="ARBA" id="ARBA00023194"/>
    </source>
</evidence>
<dbReference type="InterPro" id="IPR003819">
    <property type="entry name" value="TauD/TfdA-like"/>
</dbReference>
<dbReference type="InterPro" id="IPR050411">
    <property type="entry name" value="AlphaKG_dependent_hydroxylases"/>
</dbReference>
<organism evidence="5 6">
    <name type="scientific">Bordetella ansorpii</name>
    <dbReference type="NCBI Taxonomy" id="288768"/>
    <lineage>
        <taxon>Bacteria</taxon>
        <taxon>Pseudomonadati</taxon>
        <taxon>Pseudomonadota</taxon>
        <taxon>Betaproteobacteria</taxon>
        <taxon>Burkholderiales</taxon>
        <taxon>Alcaligenaceae</taxon>
        <taxon>Bordetella</taxon>
    </lineage>
</organism>
<dbReference type="PANTHER" id="PTHR10696">
    <property type="entry name" value="GAMMA-BUTYROBETAINE HYDROXYLASE-RELATED"/>
    <property type="match status" value="1"/>
</dbReference>
<dbReference type="PANTHER" id="PTHR10696:SF56">
    <property type="entry name" value="TAUD_TFDA-LIKE DOMAIN-CONTAINING PROTEIN"/>
    <property type="match status" value="1"/>
</dbReference>
<keyword evidence="3" id="KW-0045">Antibiotic biosynthesis</keyword>
<gene>
    <name evidence="5" type="ORF">SAMEA1982600_01704</name>
</gene>
<name>A0A157NJH0_9BORD</name>
<evidence type="ECO:0000313" key="5">
    <source>
        <dbReference type="EMBL" id="SAI21184.1"/>
    </source>
</evidence>
<sequence>MHAASSERPQPWTAEQARQDTSWILRLNAAEVQGVRDALAYARQHPKPLLAMEQADFPLPQVSRDALTRAIAITQGRWGMCLVKGFPVDEWTEEDSRLAYWGMGLYMGVGRTQNRASQVMNDVRNEGGEYKVKGGRGYNTNAGLDFHQDSCDVVALLCRRTAKSGGQSKVVSSMALRDEVQRRRPDLIPVLQSPFFHSYQGTNDPSQPPFYRCPIFGNHPEYFSARTNRKNTVAAQRDFPEVPRLTAQQEEALDLLDELLPSDQLCFSMELERGDMQLLNNYVTLHSRTPFEDFDDPDLKRHLFRLWLAVPISQPLPDDWAEYYGDARAGAVRGGVRGTAITQEFLEYEKRQAAAMGMRFETWKPRVLKEDMEAQLAAQRDTQAA</sequence>
<dbReference type="EMBL" id="FKBS01000014">
    <property type="protein sequence ID" value="SAI21184.1"/>
    <property type="molecule type" value="Genomic_DNA"/>
</dbReference>
<keyword evidence="2" id="KW-0560">Oxidoreductase</keyword>
<dbReference type="Proteomes" id="UP000077037">
    <property type="component" value="Unassembled WGS sequence"/>
</dbReference>
<dbReference type="GO" id="GO:0016706">
    <property type="term" value="F:2-oxoglutarate-dependent dioxygenase activity"/>
    <property type="evidence" value="ECO:0007669"/>
    <property type="project" value="UniProtKB-ARBA"/>
</dbReference>
<dbReference type="OrthoDB" id="753054at2"/>
<dbReference type="Gene3D" id="3.60.130.10">
    <property type="entry name" value="Clavaminate synthase-like"/>
    <property type="match status" value="1"/>
</dbReference>
<evidence type="ECO:0000313" key="6">
    <source>
        <dbReference type="Proteomes" id="UP000077037"/>
    </source>
</evidence>
<reference evidence="5 6" key="1">
    <citation type="submission" date="2016-03" db="EMBL/GenBank/DDBJ databases">
        <authorList>
            <consortium name="Pathogen Informatics"/>
        </authorList>
    </citation>
    <scope>NUCLEOTIDE SEQUENCE [LARGE SCALE GENOMIC DNA]</scope>
    <source>
        <strain evidence="5 6">NCTC13364</strain>
    </source>
</reference>
<protein>
    <submittedName>
        <fullName evidence="5">Taurine catabolism dioxygenase TauD, TfdA family</fullName>
    </submittedName>
</protein>
<dbReference type="Pfam" id="PF02668">
    <property type="entry name" value="TauD"/>
    <property type="match status" value="1"/>
</dbReference>
<comment type="cofactor">
    <cofactor evidence="1">
        <name>Fe(2+)</name>
        <dbReference type="ChEBI" id="CHEBI:29033"/>
    </cofactor>
</comment>
<evidence type="ECO:0000259" key="4">
    <source>
        <dbReference type="Pfam" id="PF02668"/>
    </source>
</evidence>
<keyword evidence="5" id="KW-0223">Dioxygenase</keyword>
<proteinExistence type="predicted"/>
<dbReference type="GO" id="GO:0017000">
    <property type="term" value="P:antibiotic biosynthetic process"/>
    <property type="evidence" value="ECO:0007669"/>
    <property type="project" value="UniProtKB-KW"/>
</dbReference>
<dbReference type="SUPFAM" id="SSF51197">
    <property type="entry name" value="Clavaminate synthase-like"/>
    <property type="match status" value="1"/>
</dbReference>